<feature type="region of interest" description="Disordered" evidence="1">
    <location>
        <begin position="63"/>
        <end position="110"/>
    </location>
</feature>
<name>A0A2S6BXL9_9PEZI</name>
<proteinExistence type="predicted"/>
<gene>
    <name evidence="2" type="ORF">CBER1_09747</name>
</gene>
<dbReference type="PANTHER" id="PTHR39474:SF1">
    <property type="entry name" value="FUNGAL SPECIFIC TRANSCRIPTION FACTOR"/>
    <property type="match status" value="1"/>
</dbReference>
<sequence length="172" mass="18343">MLRQTRLTGTLLIAIVAILLGLQLKEPDSALMRYLSTFRTALTLSKPSFAPFAGQSASFNTSPTAMAMPSAPSGKPTPATDAPALDENGEPLGLPAPPSEDEATKLDLSSGADTVKLDHLGPLVVNKDGTLSRISNWEGMTEQEKKATWRILGKRNQLRTDALKAEGDKDQA</sequence>
<keyword evidence="3" id="KW-1185">Reference proteome</keyword>
<dbReference type="OrthoDB" id="4590138at2759"/>
<reference evidence="3" key="1">
    <citation type="journal article" date="2017" name="bioRxiv">
        <title>Conservation of a gene cluster reveals novel cercosporin biosynthetic mechanisms and extends production to the genus Colletotrichum.</title>
        <authorList>
            <person name="de Jonge R."/>
            <person name="Ebert M.K."/>
            <person name="Huitt-Roehl C.R."/>
            <person name="Pal P."/>
            <person name="Suttle J.C."/>
            <person name="Spanner R.E."/>
            <person name="Neubauer J.D."/>
            <person name="Jurick W.M.II."/>
            <person name="Stott K.A."/>
            <person name="Secor G.A."/>
            <person name="Thomma B.P.H.J."/>
            <person name="Van de Peer Y."/>
            <person name="Townsend C.A."/>
            <person name="Bolton M.D."/>
        </authorList>
    </citation>
    <scope>NUCLEOTIDE SEQUENCE [LARGE SCALE GENOMIC DNA]</scope>
    <source>
        <strain evidence="3">CBS538.71</strain>
    </source>
</reference>
<dbReference type="EMBL" id="PNEN01001713">
    <property type="protein sequence ID" value="PPJ52217.1"/>
    <property type="molecule type" value="Genomic_DNA"/>
</dbReference>
<evidence type="ECO:0000313" key="3">
    <source>
        <dbReference type="Proteomes" id="UP000237631"/>
    </source>
</evidence>
<organism evidence="2 3">
    <name type="scientific">Cercospora berteroae</name>
    <dbReference type="NCBI Taxonomy" id="357750"/>
    <lineage>
        <taxon>Eukaryota</taxon>
        <taxon>Fungi</taxon>
        <taxon>Dikarya</taxon>
        <taxon>Ascomycota</taxon>
        <taxon>Pezizomycotina</taxon>
        <taxon>Dothideomycetes</taxon>
        <taxon>Dothideomycetidae</taxon>
        <taxon>Mycosphaerellales</taxon>
        <taxon>Mycosphaerellaceae</taxon>
        <taxon>Cercospora</taxon>
    </lineage>
</organism>
<protein>
    <submittedName>
        <fullName evidence="2">Uncharacterized protein</fullName>
    </submittedName>
</protein>
<dbReference type="Proteomes" id="UP000237631">
    <property type="component" value="Unassembled WGS sequence"/>
</dbReference>
<comment type="caution">
    <text evidence="2">The sequence shown here is derived from an EMBL/GenBank/DDBJ whole genome shotgun (WGS) entry which is preliminary data.</text>
</comment>
<evidence type="ECO:0000313" key="2">
    <source>
        <dbReference type="EMBL" id="PPJ52217.1"/>
    </source>
</evidence>
<dbReference type="AlphaFoldDB" id="A0A2S6BXL9"/>
<dbReference type="PANTHER" id="PTHR39474">
    <property type="entry name" value="UNNAMED PRODUCT"/>
    <property type="match status" value="1"/>
</dbReference>
<dbReference type="STRING" id="357750.A0A2S6BXL9"/>
<evidence type="ECO:0000256" key="1">
    <source>
        <dbReference type="SAM" id="MobiDB-lite"/>
    </source>
</evidence>
<accession>A0A2S6BXL9</accession>